<keyword evidence="2 5" id="KW-0547">Nucleotide-binding</keyword>
<dbReference type="Gene3D" id="1.10.510.10">
    <property type="entry name" value="Transferase(Phosphotransferase) domain 1"/>
    <property type="match status" value="1"/>
</dbReference>
<keyword evidence="10" id="KW-1185">Reference proteome</keyword>
<evidence type="ECO:0000256" key="5">
    <source>
        <dbReference type="PROSITE-ProRule" id="PRU10141"/>
    </source>
</evidence>
<dbReference type="CDD" id="cd14014">
    <property type="entry name" value="STKc_PknB_like"/>
    <property type="match status" value="1"/>
</dbReference>
<dbReference type="PROSITE" id="PS00108">
    <property type="entry name" value="PROTEIN_KINASE_ST"/>
    <property type="match status" value="1"/>
</dbReference>
<keyword evidence="3 9" id="KW-0418">Kinase</keyword>
<evidence type="ECO:0000256" key="2">
    <source>
        <dbReference type="ARBA" id="ARBA00022741"/>
    </source>
</evidence>
<evidence type="ECO:0000256" key="1">
    <source>
        <dbReference type="ARBA" id="ARBA00022679"/>
    </source>
</evidence>
<dbReference type="GO" id="GO:0016301">
    <property type="term" value="F:kinase activity"/>
    <property type="evidence" value="ECO:0007669"/>
    <property type="project" value="UniProtKB-KW"/>
</dbReference>
<dbReference type="PANTHER" id="PTHR43289">
    <property type="entry name" value="MITOGEN-ACTIVATED PROTEIN KINASE KINASE KINASE 20-RELATED"/>
    <property type="match status" value="1"/>
</dbReference>
<keyword evidence="1" id="KW-0808">Transferase</keyword>
<accession>A0ABY7Q6Y8</accession>
<dbReference type="InterPro" id="IPR000719">
    <property type="entry name" value="Prot_kinase_dom"/>
</dbReference>
<dbReference type="Gene3D" id="3.30.200.20">
    <property type="entry name" value="Phosphorylase Kinase, domain 1"/>
    <property type="match status" value="1"/>
</dbReference>
<dbReference type="InterPro" id="IPR024370">
    <property type="entry name" value="PBP_domain"/>
</dbReference>
<dbReference type="PANTHER" id="PTHR43289:SF34">
    <property type="entry name" value="SERINE_THREONINE-PROTEIN KINASE YBDM-RELATED"/>
    <property type="match status" value="1"/>
</dbReference>
<keyword evidence="7" id="KW-0812">Transmembrane</keyword>
<dbReference type="Proteomes" id="UP001212821">
    <property type="component" value="Chromosome"/>
</dbReference>
<feature type="region of interest" description="Disordered" evidence="6">
    <location>
        <begin position="376"/>
        <end position="400"/>
    </location>
</feature>
<feature type="compositionally biased region" description="Basic and acidic residues" evidence="6">
    <location>
        <begin position="376"/>
        <end position="385"/>
    </location>
</feature>
<dbReference type="PROSITE" id="PS50011">
    <property type="entry name" value="PROTEIN_KINASE_DOM"/>
    <property type="match status" value="1"/>
</dbReference>
<protein>
    <submittedName>
        <fullName evidence="9">Serine/threonine-protein kinase</fullName>
    </submittedName>
</protein>
<dbReference type="Gene3D" id="3.40.190.10">
    <property type="entry name" value="Periplasmic binding protein-like II"/>
    <property type="match status" value="2"/>
</dbReference>
<feature type="binding site" evidence="5">
    <location>
        <position position="42"/>
    </location>
    <ligand>
        <name>ATP</name>
        <dbReference type="ChEBI" id="CHEBI:30616"/>
    </ligand>
</feature>
<evidence type="ECO:0000313" key="10">
    <source>
        <dbReference type="Proteomes" id="UP001212821"/>
    </source>
</evidence>
<dbReference type="Pfam" id="PF00069">
    <property type="entry name" value="Pkinase"/>
    <property type="match status" value="1"/>
</dbReference>
<dbReference type="InterPro" id="IPR011009">
    <property type="entry name" value="Kinase-like_dom_sf"/>
</dbReference>
<evidence type="ECO:0000313" key="9">
    <source>
        <dbReference type="EMBL" id="WBP88041.1"/>
    </source>
</evidence>
<keyword evidence="7" id="KW-0472">Membrane</keyword>
<feature type="compositionally biased region" description="Low complexity" evidence="6">
    <location>
        <begin position="386"/>
        <end position="400"/>
    </location>
</feature>
<organism evidence="9 10">
    <name type="scientific">Kitasatospora cathayae</name>
    <dbReference type="NCBI Taxonomy" id="3004092"/>
    <lineage>
        <taxon>Bacteria</taxon>
        <taxon>Bacillati</taxon>
        <taxon>Actinomycetota</taxon>
        <taxon>Actinomycetes</taxon>
        <taxon>Kitasatosporales</taxon>
        <taxon>Streptomycetaceae</taxon>
        <taxon>Kitasatospora</taxon>
    </lineage>
</organism>
<dbReference type="InterPro" id="IPR017441">
    <property type="entry name" value="Protein_kinase_ATP_BS"/>
</dbReference>
<reference evidence="10" key="1">
    <citation type="submission" date="2022-12" db="EMBL/GenBank/DDBJ databases">
        <authorList>
            <person name="Mo P."/>
        </authorList>
    </citation>
    <scope>NUCLEOTIDE SEQUENCE [LARGE SCALE GENOMIC DNA]</scope>
    <source>
        <strain evidence="10">HUAS 3-15</strain>
    </source>
</reference>
<evidence type="ECO:0000256" key="6">
    <source>
        <dbReference type="SAM" id="MobiDB-lite"/>
    </source>
</evidence>
<dbReference type="InterPro" id="IPR008271">
    <property type="entry name" value="Ser/Thr_kinase_AS"/>
</dbReference>
<dbReference type="SMART" id="SM00220">
    <property type="entry name" value="S_TKc"/>
    <property type="match status" value="1"/>
</dbReference>
<dbReference type="EMBL" id="CP115450">
    <property type="protein sequence ID" value="WBP88041.1"/>
    <property type="molecule type" value="Genomic_DNA"/>
</dbReference>
<feature type="transmembrane region" description="Helical" evidence="7">
    <location>
        <begin position="354"/>
        <end position="376"/>
    </location>
</feature>
<dbReference type="RefSeq" id="WP_270145993.1">
    <property type="nucleotide sequence ID" value="NZ_CP115450.1"/>
</dbReference>
<proteinExistence type="predicted"/>
<dbReference type="SUPFAM" id="SSF53850">
    <property type="entry name" value="Periplasmic binding protein-like II"/>
    <property type="match status" value="1"/>
</dbReference>
<evidence type="ECO:0000256" key="4">
    <source>
        <dbReference type="ARBA" id="ARBA00022840"/>
    </source>
</evidence>
<dbReference type="PROSITE" id="PS00107">
    <property type="entry name" value="PROTEIN_KINASE_ATP"/>
    <property type="match status" value="1"/>
</dbReference>
<dbReference type="SUPFAM" id="SSF56112">
    <property type="entry name" value="Protein kinase-like (PK-like)"/>
    <property type="match status" value="1"/>
</dbReference>
<dbReference type="Pfam" id="PF12849">
    <property type="entry name" value="PBP_like_2"/>
    <property type="match status" value="1"/>
</dbReference>
<evidence type="ECO:0000256" key="7">
    <source>
        <dbReference type="SAM" id="Phobius"/>
    </source>
</evidence>
<feature type="domain" description="Protein kinase" evidence="8">
    <location>
        <begin position="14"/>
        <end position="271"/>
    </location>
</feature>
<name>A0ABY7Q6Y8_9ACTN</name>
<sequence length="741" mass="76231">MTLLENDPREIGGYLLEGRLGAGGMGVVYRARSASGRQVAVKVIRPELAADAEFRARFRLEVTAARKVSGAFTAPVLDADADAPAPWLVTLFIPGPSLSERVAGQGPLTPPEVLRLAAGLAEALREIHRVGLVHRDLKPGNVLLAEDGPRVIDFGIARAAGETQLTSTGVAVGTPPFMAPEQFRSGTATAATDVFALGSVLAFAATGRGPFGADSSHAVGFRVVYEEPDLTGLAAELRPLIVACLAKDPEQRPTVERLLGLSTGGERERTVQFRTGPVAPTPVTPTPTAPAVPLASVAPPAPAAAPPATPPVVPAAPAAPTGPVPPTVPAYMAAPATHPSLADAAARPRRRKGVLIGSVLSAVVVATGGTLGFLAWRDHGPDEPGSRGSKPGPSSSVTATATATTAASACGPDGKQAVGADGLQVALVKQWQADYAKECPGAEITFNGPASGTVMDQYATFKSDGVALDSPMTADQRAVVGRHCPTGYASQIPVTVLPIAVVYNTPGLQGLEFDAPTLAKIFTGKITKWNDPAIKALNSIWNLPDSPIDVRIPSNESASTAIFTQYLAKAAPADFPYQPGRAWPDKSRPASGTNASDLPAYVAGDQWSMSFVPLPDAGTLQKAKVKFGGSQAVELTPHSASMMAAGGSVQGTGTNLTVTIDYARPASGSYPIVDVGYIGFCDHGGADRALAGTAVLTNFLAHGLSAPGQAVGENLMYGPLPEALTRRVLDSLAPLRLKPGN</sequence>
<evidence type="ECO:0000259" key="8">
    <source>
        <dbReference type="PROSITE" id="PS50011"/>
    </source>
</evidence>
<evidence type="ECO:0000256" key="3">
    <source>
        <dbReference type="ARBA" id="ARBA00022777"/>
    </source>
</evidence>
<keyword evidence="7" id="KW-1133">Transmembrane helix</keyword>
<keyword evidence="4 5" id="KW-0067">ATP-binding</keyword>
<gene>
    <name evidence="9" type="ORF">O1G21_20860</name>
</gene>